<dbReference type="InterPro" id="IPR032259">
    <property type="entry name" value="HIBYL-CoA-H"/>
</dbReference>
<dbReference type="GO" id="GO:0003860">
    <property type="term" value="F:3-hydroxyisobutyryl-CoA hydrolase activity"/>
    <property type="evidence" value="ECO:0007669"/>
    <property type="project" value="UniProtKB-EC"/>
</dbReference>
<dbReference type="AlphaFoldDB" id="A0A942IAK0"/>
<evidence type="ECO:0000256" key="1">
    <source>
        <dbReference type="ARBA" id="ARBA00001709"/>
    </source>
</evidence>
<evidence type="ECO:0000256" key="2">
    <source>
        <dbReference type="ARBA" id="ARBA00011915"/>
    </source>
</evidence>
<accession>A0A942IAK0</accession>
<dbReference type="NCBIfam" id="NF004127">
    <property type="entry name" value="PRK05617.1"/>
    <property type="match status" value="1"/>
</dbReference>
<protein>
    <recommendedName>
        <fullName evidence="2">3-hydroxyisobutyryl-CoA hydrolase</fullName>
        <ecNumber evidence="2">3.1.2.4</ecNumber>
    </recommendedName>
</protein>
<name>A0A942IAK0_9HYPH</name>
<dbReference type="SUPFAM" id="SSF52096">
    <property type="entry name" value="ClpP/crotonase"/>
    <property type="match status" value="1"/>
</dbReference>
<dbReference type="EC" id="3.1.2.4" evidence="2"/>
<dbReference type="RefSeq" id="WP_188256962.1">
    <property type="nucleotide sequence ID" value="NZ_JABVCF010000013.1"/>
</dbReference>
<evidence type="ECO:0000313" key="5">
    <source>
        <dbReference type="EMBL" id="MBS3651410.1"/>
    </source>
</evidence>
<evidence type="ECO:0000313" key="6">
    <source>
        <dbReference type="Proteomes" id="UP000680348"/>
    </source>
</evidence>
<dbReference type="CDD" id="cd06558">
    <property type="entry name" value="crotonase-like"/>
    <property type="match status" value="1"/>
</dbReference>
<evidence type="ECO:0000259" key="4">
    <source>
        <dbReference type="Pfam" id="PF16113"/>
    </source>
</evidence>
<dbReference type="Pfam" id="PF16113">
    <property type="entry name" value="ECH_2"/>
    <property type="match status" value="1"/>
</dbReference>
<dbReference type="InterPro" id="IPR045004">
    <property type="entry name" value="ECH_dom"/>
</dbReference>
<dbReference type="InterPro" id="IPR029045">
    <property type="entry name" value="ClpP/crotonase-like_dom_sf"/>
</dbReference>
<proteinExistence type="predicted"/>
<evidence type="ECO:0000256" key="3">
    <source>
        <dbReference type="ARBA" id="ARBA00022801"/>
    </source>
</evidence>
<keyword evidence="3" id="KW-0378">Hydrolase</keyword>
<dbReference type="Proteomes" id="UP000680348">
    <property type="component" value="Unassembled WGS sequence"/>
</dbReference>
<dbReference type="GO" id="GO:0006574">
    <property type="term" value="P:L-valine catabolic process"/>
    <property type="evidence" value="ECO:0007669"/>
    <property type="project" value="TreeGrafter"/>
</dbReference>
<comment type="caution">
    <text evidence="5">The sequence shown here is derived from an EMBL/GenBank/DDBJ whole genome shotgun (WGS) entry which is preliminary data.</text>
</comment>
<organism evidence="5 6">
    <name type="scientific">Pseudaminobacter soli</name>
    <name type="common">ex Zhang et al. 2022</name>
    <dbReference type="NCBI Taxonomy" id="2831468"/>
    <lineage>
        <taxon>Bacteria</taxon>
        <taxon>Pseudomonadati</taxon>
        <taxon>Pseudomonadota</taxon>
        <taxon>Alphaproteobacteria</taxon>
        <taxon>Hyphomicrobiales</taxon>
        <taxon>Phyllobacteriaceae</taxon>
        <taxon>Pseudaminobacter</taxon>
    </lineage>
</organism>
<feature type="domain" description="Enoyl-CoA hydratase/isomerase" evidence="4">
    <location>
        <begin position="18"/>
        <end position="338"/>
    </location>
</feature>
<comment type="catalytic activity">
    <reaction evidence="1">
        <text>3-hydroxy-2-methylpropanoyl-CoA + H2O = 3-hydroxy-2-methylpropanoate + CoA + H(+)</text>
        <dbReference type="Rhea" id="RHEA:20888"/>
        <dbReference type="ChEBI" id="CHEBI:11805"/>
        <dbReference type="ChEBI" id="CHEBI:15377"/>
        <dbReference type="ChEBI" id="CHEBI:15378"/>
        <dbReference type="ChEBI" id="CHEBI:57287"/>
        <dbReference type="ChEBI" id="CHEBI:57340"/>
        <dbReference type="EC" id="3.1.2.4"/>
    </reaction>
</comment>
<dbReference type="Gene3D" id="3.90.226.10">
    <property type="entry name" value="2-enoyl-CoA Hydratase, Chain A, domain 1"/>
    <property type="match status" value="1"/>
</dbReference>
<dbReference type="PANTHER" id="PTHR43176:SF3">
    <property type="entry name" value="3-HYDROXYISOBUTYRYL-COA HYDROLASE, MITOCHONDRIAL"/>
    <property type="match status" value="1"/>
</dbReference>
<keyword evidence="6" id="KW-1185">Reference proteome</keyword>
<gene>
    <name evidence="5" type="ORF">KEU06_22605</name>
</gene>
<dbReference type="PANTHER" id="PTHR43176">
    <property type="entry name" value="3-HYDROXYISOBUTYRYL-COA HYDROLASE-RELATED"/>
    <property type="match status" value="1"/>
</dbReference>
<sequence length="348" mass="37320">MEFGGGDEIRFERRGVAGVVTLTRSKALNALTHGMIRALAKALAAWEQDKAVALVVMKAEGRAFCAGGDLAHAYDGMRTGNPPLDFFADEYRLNAALARFPKPCVSLIDGIVMGGGVGVSCHGSHRVMTEKALFAMPEVGIGFFPDVGASFLLSRLKRSFGMYLGLTGTRIRAGDACRAGIATHVVSSASLDEILEGLCKGTSPDRVLRPFASRPDCETDEGTLFAIARLFSRDRLDDLLLGLRQARDEGEAIADSALAAIEKASPTSVAVAFREINTGAMLEMDDCMRMEFRILNRMLAGHDFPEGIRAVIIDKDGAPKWRPPSLAELSEPAVDAYFAPLPGGDLEV</sequence>
<reference evidence="5" key="1">
    <citation type="submission" date="2021-04" db="EMBL/GenBank/DDBJ databases">
        <title>Pseudaminobacter soli sp. nov., isolated from paddy soil contaminated by heavy metals.</title>
        <authorList>
            <person name="Zhang K."/>
        </authorList>
    </citation>
    <scope>NUCLEOTIDE SEQUENCE</scope>
    <source>
        <strain evidence="5">19-2017</strain>
    </source>
</reference>
<dbReference type="EMBL" id="JAGWCR010000013">
    <property type="protein sequence ID" value="MBS3651410.1"/>
    <property type="molecule type" value="Genomic_DNA"/>
</dbReference>